<evidence type="ECO:0000313" key="5">
    <source>
        <dbReference type="EMBL" id="HIQ65412.1"/>
    </source>
</evidence>
<feature type="region of interest" description="Disordered" evidence="2">
    <location>
        <begin position="384"/>
        <end position="403"/>
    </location>
</feature>
<evidence type="ECO:0000313" key="6">
    <source>
        <dbReference type="Proteomes" id="UP000886725"/>
    </source>
</evidence>
<feature type="domain" description="Replicative helicase loading/DNA remodeling protein DnaB N-terminal winged helix" evidence="4">
    <location>
        <begin position="6"/>
        <end position="229"/>
    </location>
</feature>
<dbReference type="Gene3D" id="1.10.10.630">
    <property type="entry name" value="DnaD domain-like"/>
    <property type="match status" value="1"/>
</dbReference>
<dbReference type="Pfam" id="PF07261">
    <property type="entry name" value="DnaB_2"/>
    <property type="match status" value="1"/>
</dbReference>
<gene>
    <name evidence="5" type="ORF">IAC85_06720</name>
</gene>
<evidence type="ECO:0000259" key="4">
    <source>
        <dbReference type="Pfam" id="PF25888"/>
    </source>
</evidence>
<reference evidence="5" key="2">
    <citation type="journal article" date="2021" name="PeerJ">
        <title>Extensive microbial diversity within the chicken gut microbiome revealed by metagenomics and culture.</title>
        <authorList>
            <person name="Gilroy R."/>
            <person name="Ravi A."/>
            <person name="Getino M."/>
            <person name="Pursley I."/>
            <person name="Horton D.L."/>
            <person name="Alikhan N.F."/>
            <person name="Baker D."/>
            <person name="Gharbi K."/>
            <person name="Hall N."/>
            <person name="Watson M."/>
            <person name="Adriaenssens E.M."/>
            <person name="Foster-Nyarko E."/>
            <person name="Jarju S."/>
            <person name="Secka A."/>
            <person name="Antonio M."/>
            <person name="Oren A."/>
            <person name="Chaudhuri R.R."/>
            <person name="La Ragione R."/>
            <person name="Hildebrand F."/>
            <person name="Pallen M.J."/>
        </authorList>
    </citation>
    <scope>NUCLEOTIDE SEQUENCE</scope>
    <source>
        <strain evidence="5">CHK165-10780</strain>
    </source>
</reference>
<accession>A0A9D0Z0M2</accession>
<comment type="similarity">
    <text evidence="1">Belongs to the DnaB/DnaD family.</text>
</comment>
<dbReference type="InterPro" id="IPR058660">
    <property type="entry name" value="WHD_DnaB"/>
</dbReference>
<proteinExistence type="inferred from homology"/>
<feature type="domain" description="DnaB/C C-terminal" evidence="3">
    <location>
        <begin position="305"/>
        <end position="372"/>
    </location>
</feature>
<dbReference type="AlphaFoldDB" id="A0A9D0Z0M2"/>
<reference evidence="5" key="1">
    <citation type="submission" date="2020-10" db="EMBL/GenBank/DDBJ databases">
        <authorList>
            <person name="Gilroy R."/>
        </authorList>
    </citation>
    <scope>NUCLEOTIDE SEQUENCE</scope>
    <source>
        <strain evidence="5">CHK165-10780</strain>
    </source>
</reference>
<organism evidence="5 6">
    <name type="scientific">Candidatus Faecenecus gallistercoris</name>
    <dbReference type="NCBI Taxonomy" id="2840793"/>
    <lineage>
        <taxon>Bacteria</taxon>
        <taxon>Bacillati</taxon>
        <taxon>Bacillota</taxon>
        <taxon>Bacillota incertae sedis</taxon>
        <taxon>Candidatus Faecenecus</taxon>
    </lineage>
</organism>
<dbReference type="InterPro" id="IPR034829">
    <property type="entry name" value="DnaD-like_sf"/>
</dbReference>
<protein>
    <submittedName>
        <fullName evidence="5">DnaD domain protein</fullName>
    </submittedName>
</protein>
<name>A0A9D0Z0M2_9FIRM</name>
<evidence type="ECO:0000259" key="3">
    <source>
        <dbReference type="Pfam" id="PF07261"/>
    </source>
</evidence>
<comment type="caution">
    <text evidence="5">The sequence shown here is derived from an EMBL/GenBank/DDBJ whole genome shotgun (WGS) entry which is preliminary data.</text>
</comment>
<dbReference type="InterPro" id="IPR006343">
    <property type="entry name" value="DnaB/C_C"/>
</dbReference>
<dbReference type="EMBL" id="DVFU01000131">
    <property type="protein sequence ID" value="HIQ65412.1"/>
    <property type="molecule type" value="Genomic_DNA"/>
</dbReference>
<sequence>MQTILPADIYMVVNKTVITSTDRKIITMLYQPIIGHVATSLYFTLCDDLDKREVMSEELTHYHLMMTMQLKLESIVIAREKLEAIGLLKTFFKKENVNTYVYQLYSPLSAAEFLNHPILNVVLYNNLGKKEYQKVVSYFKIPRINLKDYQEITKQFDEVFTPVPGNSITENDDIADTNKNRPTLMHQIDFNLLISSIPESMISPNCFNNDVKELINNLSYTYGIDDLTMQGIVRDSLNERGLIDKNELRKNARNYYQFEQGGRLPTLIYTTQPEYLRSPTGDVSNWAKMVYTFETVTPYDYLKSKYKNGEPSARDLRLIESLLTDMKLKPGVVNVLIAYVLKINNQKLSKNYVETIAGQWKRLNIETVEDAMRLSEKEHKRVKKKLEANKKTKPVETKQKEAPVPDWFNKELDTVGISSEEQKELDDIIKNI</sequence>
<dbReference type="Pfam" id="PF25888">
    <property type="entry name" value="WHD_DnaB"/>
    <property type="match status" value="1"/>
</dbReference>
<evidence type="ECO:0000256" key="2">
    <source>
        <dbReference type="SAM" id="MobiDB-lite"/>
    </source>
</evidence>
<dbReference type="Proteomes" id="UP000886725">
    <property type="component" value="Unassembled WGS sequence"/>
</dbReference>
<evidence type="ECO:0000256" key="1">
    <source>
        <dbReference type="ARBA" id="ARBA00093462"/>
    </source>
</evidence>